<dbReference type="EMBL" id="CM029044">
    <property type="protein sequence ID" value="KAG2604492.1"/>
    <property type="molecule type" value="Genomic_DNA"/>
</dbReference>
<evidence type="ECO:0000313" key="3">
    <source>
        <dbReference type="Proteomes" id="UP000823388"/>
    </source>
</evidence>
<protein>
    <submittedName>
        <fullName evidence="2">Uncharacterized protein</fullName>
    </submittedName>
</protein>
<evidence type="ECO:0000313" key="2">
    <source>
        <dbReference type="EMBL" id="KAG2604492.1"/>
    </source>
</evidence>
<gene>
    <name evidence="2" type="ORF">PVAP13_4NG066988</name>
</gene>
<organism evidence="2 3">
    <name type="scientific">Panicum virgatum</name>
    <name type="common">Blackwell switchgrass</name>
    <dbReference type="NCBI Taxonomy" id="38727"/>
    <lineage>
        <taxon>Eukaryota</taxon>
        <taxon>Viridiplantae</taxon>
        <taxon>Streptophyta</taxon>
        <taxon>Embryophyta</taxon>
        <taxon>Tracheophyta</taxon>
        <taxon>Spermatophyta</taxon>
        <taxon>Magnoliopsida</taxon>
        <taxon>Liliopsida</taxon>
        <taxon>Poales</taxon>
        <taxon>Poaceae</taxon>
        <taxon>PACMAD clade</taxon>
        <taxon>Panicoideae</taxon>
        <taxon>Panicodae</taxon>
        <taxon>Paniceae</taxon>
        <taxon>Panicinae</taxon>
        <taxon>Panicum</taxon>
        <taxon>Panicum sect. Hiantes</taxon>
    </lineage>
</organism>
<proteinExistence type="predicted"/>
<keyword evidence="3" id="KW-1185">Reference proteome</keyword>
<accession>A0A8T0SY86</accession>
<name>A0A8T0SY86_PANVG</name>
<comment type="caution">
    <text evidence="2">The sequence shown here is derived from an EMBL/GenBank/DDBJ whole genome shotgun (WGS) entry which is preliminary data.</text>
</comment>
<evidence type="ECO:0000256" key="1">
    <source>
        <dbReference type="SAM" id="MobiDB-lite"/>
    </source>
</evidence>
<dbReference type="AlphaFoldDB" id="A0A8T0SY86"/>
<feature type="region of interest" description="Disordered" evidence="1">
    <location>
        <begin position="124"/>
        <end position="148"/>
    </location>
</feature>
<dbReference type="Proteomes" id="UP000823388">
    <property type="component" value="Chromosome 4N"/>
</dbReference>
<sequence length="205" mass="23127">MAAPVTRPAAPVLGRLGSWARWTPRLSRQPERRFRHPEAYHAGMRRERDGTAAPAIDFRCCLPRSEHPHKRLPYHLWKTTPRGEAFRSLPSLVGDSFRGGHRRRVRDVRDRRAHAGSSPYLRAYGNEVQTSTPTPTPHGGGGGRPLASRINSSSEIRLSLKSLDVNRSDRLLYALTEVTTVTTNQKAKCCRRILLAFMSTAKHIY</sequence>
<reference evidence="2" key="1">
    <citation type="submission" date="2020-05" db="EMBL/GenBank/DDBJ databases">
        <title>WGS assembly of Panicum virgatum.</title>
        <authorList>
            <person name="Lovell J.T."/>
            <person name="Jenkins J."/>
            <person name="Shu S."/>
            <person name="Juenger T.E."/>
            <person name="Schmutz J."/>
        </authorList>
    </citation>
    <scope>NUCLEOTIDE SEQUENCE</scope>
    <source>
        <strain evidence="2">AP13</strain>
    </source>
</reference>